<dbReference type="InterPro" id="IPR039575">
    <property type="entry name" value="P3H"/>
</dbReference>
<proteinExistence type="inferred from homology"/>
<dbReference type="Proteomes" id="UP000887565">
    <property type="component" value="Unplaced"/>
</dbReference>
<feature type="domain" description="Fe2OG dioxygenase" evidence="14">
    <location>
        <begin position="489"/>
        <end position="602"/>
    </location>
</feature>
<evidence type="ECO:0000256" key="8">
    <source>
        <dbReference type="ARBA" id="ARBA00022803"/>
    </source>
</evidence>
<dbReference type="EC" id="1.14.11.7" evidence="4"/>
<evidence type="ECO:0000256" key="1">
    <source>
        <dbReference type="ARBA" id="ARBA00001961"/>
    </source>
</evidence>
<keyword evidence="5" id="KW-0479">Metal-binding</keyword>
<dbReference type="AlphaFoldDB" id="A0A915JN90"/>
<dbReference type="Gene3D" id="1.25.40.10">
    <property type="entry name" value="Tetratricopeptide repeat domain"/>
    <property type="match status" value="1"/>
</dbReference>
<dbReference type="GO" id="GO:0031418">
    <property type="term" value="F:L-ascorbic acid binding"/>
    <property type="evidence" value="ECO:0007669"/>
    <property type="project" value="InterPro"/>
</dbReference>
<evidence type="ECO:0000256" key="6">
    <source>
        <dbReference type="ARBA" id="ARBA00022729"/>
    </source>
</evidence>
<dbReference type="Gene3D" id="2.60.120.620">
    <property type="entry name" value="q2cbj1_9rhob like domain"/>
    <property type="match status" value="1"/>
</dbReference>
<dbReference type="PROSITE" id="PS51471">
    <property type="entry name" value="FE2OG_OXY"/>
    <property type="match status" value="1"/>
</dbReference>
<evidence type="ECO:0000256" key="3">
    <source>
        <dbReference type="ARBA" id="ARBA00006487"/>
    </source>
</evidence>
<evidence type="ECO:0000256" key="7">
    <source>
        <dbReference type="ARBA" id="ARBA00022737"/>
    </source>
</evidence>
<sequence length="633" mass="74207">MKRSLEDYEYYNNVFLNCHKKCKRLVHADPFILNDREIEEKSISELRLFEKLIKKSLCLSRCLDERLGERPTHDPSKLATVDSEFRRFMPYSYMQICYWKLGELEQAVKAAYTYVIKNPNDSMMVSNLNFYQNQPGFSTQMLKNLQESEHEAFYLKGQDYYDDEDYGNAIINFEWSLDSYLKSFENCIALCVKIRPNKWNDNYAADIYSAFTGHLRNTLLCRMECIKQLNTIRSVTLHDFIPIIFNYLQFAYYKTHKLKKACESVSTYLLFSPNDQTMLDNRKFYQNQAQVTEDLFVPRDNFRAYVERYVLNMKLLNFLDTRFRHDSMDQEFSAEHPDDFTEMDMIIDADSLKLWEIVDTLDATPADKRNMKEKIREDEKVVSGTKPKYDYEGTTALSENEYYTPSTDVLTLFHDLHGVNVIKKERDLNGTHRFLAENVMTRNDCNQLMKLKLTAQSKIPLHIAKLFYDKTELARNFVEKYFNLTSHLYVDYTHFACRSTKPGSTTLRNDLSHPIHGDNCMFKDGRCDKRFPAFTWRDFSAIIYLNDDFDGGEFIFADSHEAESASLKPKCGHMVSFIGNALHGVKAVTRGTRCALALWMTLDPSHQELERLEAEKMFYSVTEIPKLFVTPKS</sequence>
<dbReference type="GO" id="GO:0005506">
    <property type="term" value="F:iron ion binding"/>
    <property type="evidence" value="ECO:0007669"/>
    <property type="project" value="InterPro"/>
</dbReference>
<keyword evidence="7" id="KW-0677">Repeat</keyword>
<dbReference type="InterPro" id="IPR011990">
    <property type="entry name" value="TPR-like_helical_dom_sf"/>
</dbReference>
<keyword evidence="12" id="KW-0408">Iron</keyword>
<evidence type="ECO:0000256" key="5">
    <source>
        <dbReference type="ARBA" id="ARBA00022723"/>
    </source>
</evidence>
<evidence type="ECO:0000256" key="10">
    <source>
        <dbReference type="ARBA" id="ARBA00022964"/>
    </source>
</evidence>
<evidence type="ECO:0000313" key="15">
    <source>
        <dbReference type="Proteomes" id="UP000887565"/>
    </source>
</evidence>
<evidence type="ECO:0000256" key="11">
    <source>
        <dbReference type="ARBA" id="ARBA00023002"/>
    </source>
</evidence>
<evidence type="ECO:0000313" key="16">
    <source>
        <dbReference type="WBParaSite" id="nRc.2.0.1.t27704-RA"/>
    </source>
</evidence>
<keyword evidence="11" id="KW-0560">Oxidoreductase</keyword>
<accession>A0A915JN90</accession>
<evidence type="ECO:0000256" key="12">
    <source>
        <dbReference type="ARBA" id="ARBA00023004"/>
    </source>
</evidence>
<keyword evidence="8" id="KW-0802">TPR repeat</keyword>
<keyword evidence="13" id="KW-0325">Glycoprotein</keyword>
<evidence type="ECO:0000256" key="2">
    <source>
        <dbReference type="ARBA" id="ARBA00001962"/>
    </source>
</evidence>
<comment type="similarity">
    <text evidence="3">Belongs to the leprecan family.</text>
</comment>
<dbReference type="InterPro" id="IPR006620">
    <property type="entry name" value="Pro_4_hyd_alph"/>
</dbReference>
<dbReference type="PANTHER" id="PTHR14049">
    <property type="entry name" value="LEPRECAN 1"/>
    <property type="match status" value="1"/>
</dbReference>
<dbReference type="GO" id="GO:0005783">
    <property type="term" value="C:endoplasmic reticulum"/>
    <property type="evidence" value="ECO:0007669"/>
    <property type="project" value="TreeGrafter"/>
</dbReference>
<comment type="cofactor">
    <cofactor evidence="1">
        <name>L-ascorbate</name>
        <dbReference type="ChEBI" id="CHEBI:38290"/>
    </cofactor>
</comment>
<dbReference type="Pfam" id="PF13640">
    <property type="entry name" value="2OG-FeII_Oxy_3"/>
    <property type="match status" value="1"/>
</dbReference>
<dbReference type="OMA" id="PDDADMW"/>
<dbReference type="Pfam" id="PF23557">
    <property type="entry name" value="TPR_leprecan"/>
    <property type="match status" value="1"/>
</dbReference>
<dbReference type="SUPFAM" id="SSF48452">
    <property type="entry name" value="TPR-like"/>
    <property type="match status" value="1"/>
</dbReference>
<keyword evidence="10" id="KW-0223">Dioxygenase</keyword>
<dbReference type="InterPro" id="IPR056585">
    <property type="entry name" value="Leprecan_dom"/>
</dbReference>
<protein>
    <recommendedName>
        <fullName evidence="4">procollagen-proline 3-dioxygenase</fullName>
        <ecNumber evidence="4">1.14.11.7</ecNumber>
    </recommendedName>
</protein>
<evidence type="ECO:0000256" key="13">
    <source>
        <dbReference type="ARBA" id="ARBA00023180"/>
    </source>
</evidence>
<dbReference type="GO" id="GO:0032963">
    <property type="term" value="P:collagen metabolic process"/>
    <property type="evidence" value="ECO:0007669"/>
    <property type="project" value="InterPro"/>
</dbReference>
<name>A0A915JN90_ROMCU</name>
<dbReference type="InterPro" id="IPR044862">
    <property type="entry name" value="Pro_4_hyd_alph_FE2OG_OXY"/>
</dbReference>
<keyword evidence="9" id="KW-0256">Endoplasmic reticulum</keyword>
<keyword evidence="6" id="KW-0732">Signal</keyword>
<keyword evidence="15" id="KW-1185">Reference proteome</keyword>
<reference evidence="16" key="1">
    <citation type="submission" date="2022-11" db="UniProtKB">
        <authorList>
            <consortium name="WormBaseParasite"/>
        </authorList>
    </citation>
    <scope>IDENTIFICATION</scope>
</reference>
<dbReference type="WBParaSite" id="nRc.2.0.1.t27704-RA">
    <property type="protein sequence ID" value="nRc.2.0.1.t27704-RA"/>
    <property type="gene ID" value="nRc.2.0.1.g27704"/>
</dbReference>
<organism evidence="15 16">
    <name type="scientific">Romanomermis culicivorax</name>
    <name type="common">Nematode worm</name>
    <dbReference type="NCBI Taxonomy" id="13658"/>
    <lineage>
        <taxon>Eukaryota</taxon>
        <taxon>Metazoa</taxon>
        <taxon>Ecdysozoa</taxon>
        <taxon>Nematoda</taxon>
        <taxon>Enoplea</taxon>
        <taxon>Dorylaimia</taxon>
        <taxon>Mermithida</taxon>
        <taxon>Mermithoidea</taxon>
        <taxon>Mermithidae</taxon>
        <taxon>Romanomermis</taxon>
    </lineage>
</organism>
<evidence type="ECO:0000256" key="9">
    <source>
        <dbReference type="ARBA" id="ARBA00022824"/>
    </source>
</evidence>
<dbReference type="PANTHER" id="PTHR14049:SF9">
    <property type="entry name" value="PROCOLLAGEN-PROLINE 3-DIOXYGENASE"/>
    <property type="match status" value="1"/>
</dbReference>
<evidence type="ECO:0000256" key="4">
    <source>
        <dbReference type="ARBA" id="ARBA00012262"/>
    </source>
</evidence>
<comment type="cofactor">
    <cofactor evidence="2">
        <name>Fe cation</name>
        <dbReference type="ChEBI" id="CHEBI:24875"/>
    </cofactor>
</comment>
<dbReference type="SMART" id="SM00702">
    <property type="entry name" value="P4Hc"/>
    <property type="match status" value="1"/>
</dbReference>
<evidence type="ECO:0000259" key="14">
    <source>
        <dbReference type="PROSITE" id="PS51471"/>
    </source>
</evidence>
<dbReference type="GO" id="GO:0019797">
    <property type="term" value="F:procollagen-proline 3-dioxygenase activity"/>
    <property type="evidence" value="ECO:0007669"/>
    <property type="project" value="UniProtKB-EC"/>
</dbReference>
<dbReference type="InterPro" id="IPR005123">
    <property type="entry name" value="Oxoglu/Fe-dep_dioxygenase_dom"/>
</dbReference>